<feature type="compositionally biased region" description="Polar residues" evidence="1">
    <location>
        <begin position="54"/>
        <end position="68"/>
    </location>
</feature>
<evidence type="ECO:0000256" key="1">
    <source>
        <dbReference type="SAM" id="MobiDB-lite"/>
    </source>
</evidence>
<dbReference type="AlphaFoldDB" id="A0A1E3PLA9"/>
<evidence type="ECO:0000313" key="3">
    <source>
        <dbReference type="Proteomes" id="UP000095009"/>
    </source>
</evidence>
<organism evidence="2 3">
    <name type="scientific">Nadsonia fulvescens var. elongata DSM 6958</name>
    <dbReference type="NCBI Taxonomy" id="857566"/>
    <lineage>
        <taxon>Eukaryota</taxon>
        <taxon>Fungi</taxon>
        <taxon>Dikarya</taxon>
        <taxon>Ascomycota</taxon>
        <taxon>Saccharomycotina</taxon>
        <taxon>Dipodascomycetes</taxon>
        <taxon>Dipodascales</taxon>
        <taxon>Dipodascales incertae sedis</taxon>
        <taxon>Nadsonia</taxon>
    </lineage>
</organism>
<reference evidence="2 3" key="1">
    <citation type="journal article" date="2016" name="Proc. Natl. Acad. Sci. U.S.A.">
        <title>Comparative genomics of biotechnologically important yeasts.</title>
        <authorList>
            <person name="Riley R."/>
            <person name="Haridas S."/>
            <person name="Wolfe K.H."/>
            <person name="Lopes M.R."/>
            <person name="Hittinger C.T."/>
            <person name="Goeker M."/>
            <person name="Salamov A.A."/>
            <person name="Wisecaver J.H."/>
            <person name="Long T.M."/>
            <person name="Calvey C.H."/>
            <person name="Aerts A.L."/>
            <person name="Barry K.W."/>
            <person name="Choi C."/>
            <person name="Clum A."/>
            <person name="Coughlan A.Y."/>
            <person name="Deshpande S."/>
            <person name="Douglass A.P."/>
            <person name="Hanson S.J."/>
            <person name="Klenk H.-P."/>
            <person name="LaButti K.M."/>
            <person name="Lapidus A."/>
            <person name="Lindquist E.A."/>
            <person name="Lipzen A.M."/>
            <person name="Meier-Kolthoff J.P."/>
            <person name="Ohm R.A."/>
            <person name="Otillar R.P."/>
            <person name="Pangilinan J.L."/>
            <person name="Peng Y."/>
            <person name="Rokas A."/>
            <person name="Rosa C.A."/>
            <person name="Scheuner C."/>
            <person name="Sibirny A.A."/>
            <person name="Slot J.C."/>
            <person name="Stielow J.B."/>
            <person name="Sun H."/>
            <person name="Kurtzman C.P."/>
            <person name="Blackwell M."/>
            <person name="Grigoriev I.V."/>
            <person name="Jeffries T.W."/>
        </authorList>
    </citation>
    <scope>NUCLEOTIDE SEQUENCE [LARGE SCALE GENOMIC DNA]</scope>
    <source>
        <strain evidence="2 3">DSM 6958</strain>
    </source>
</reference>
<protein>
    <submittedName>
        <fullName evidence="2">Uncharacterized protein</fullName>
    </submittedName>
</protein>
<dbReference type="Proteomes" id="UP000095009">
    <property type="component" value="Unassembled WGS sequence"/>
</dbReference>
<feature type="compositionally biased region" description="Basic and acidic residues" evidence="1">
    <location>
        <begin position="44"/>
        <end position="53"/>
    </location>
</feature>
<dbReference type="EMBL" id="KV454408">
    <property type="protein sequence ID" value="ODQ66229.1"/>
    <property type="molecule type" value="Genomic_DNA"/>
</dbReference>
<name>A0A1E3PLA9_9ASCO</name>
<gene>
    <name evidence="2" type="ORF">NADFUDRAFT_64821</name>
</gene>
<sequence length="523" mass="59415">MKPTNPTQLLHTRPAMSVFPALLERLQRISNRAKPARDLNFGDTKNKVHDNSSRSHNNKTTTDSKSVSKGLSGFLEQSMIDFYHPEPLSAQQQELILNNFKEQLNRTVPICSEPVTNQAKNQSDDDAVPLKYHFQQTLAGLDVLTSTKQMNNVLNLSNDQISSKLRAYSNEQDIVNLLNILFYNGKFLRKFASIALMNPHVKNPKPILDKFISPGRLINWTSLDKANFNIVLANKYWRLSKDSFLSPEVRAKNSQLATDLILDRFHSYWKPLIFSNSLSYKSLKSLWSAMIIMNGHEMVLTFIEQWRLDCLTFNFKTAKTDQFDQFKLVTKSLISLLDSASSKKSIELADFVSAVLIECNQELELHNPERSTNLLKPAEYLILSTSRIIFSLFDEMPNSTVLKELLSSPPASTSSSRRGYLIPCYNRSVTNDSDFIIQNIFEISSLLFSNNYQSQSVEIIQNLKRYIEQTLAIADQQSTSSLSCKSNSSIKISTVITLQKIYAIEKNLKNSSGDMPQDLFSFA</sequence>
<evidence type="ECO:0000313" key="2">
    <source>
        <dbReference type="EMBL" id="ODQ66229.1"/>
    </source>
</evidence>
<keyword evidence="3" id="KW-1185">Reference proteome</keyword>
<accession>A0A1E3PLA9</accession>
<proteinExistence type="predicted"/>
<feature type="region of interest" description="Disordered" evidence="1">
    <location>
        <begin position="34"/>
        <end position="68"/>
    </location>
</feature>